<dbReference type="AlphaFoldDB" id="C0P0F0"/>
<reference evidence="2" key="1">
    <citation type="submission" date="2009-02" db="EMBL/GenBank/DDBJ databases">
        <title>The Genome Sequence of Ajellomyces capsulatus strain G186AR.</title>
        <authorList>
            <consortium name="The Broad Institute Genome Sequencing Platform"/>
            <person name="Champion M."/>
            <person name="Cuomo C."/>
            <person name="Ma L.-J."/>
            <person name="Henn M.R."/>
            <person name="Sil A."/>
            <person name="Goldman B."/>
            <person name="Young S.K."/>
            <person name="Kodira C.D."/>
            <person name="Zeng Q."/>
            <person name="Koehrsen M."/>
            <person name="Alvarado L."/>
            <person name="Berlin A."/>
            <person name="Borenstein D."/>
            <person name="Chen Z."/>
            <person name="Engels R."/>
            <person name="Freedman E."/>
            <person name="Gellesch M."/>
            <person name="Goldberg J."/>
            <person name="Griggs A."/>
            <person name="Gujja S."/>
            <person name="Heiman D."/>
            <person name="Hepburn T."/>
            <person name="Howarth C."/>
            <person name="Jen D."/>
            <person name="Larson L."/>
            <person name="Lewis B."/>
            <person name="Mehta T."/>
            <person name="Park D."/>
            <person name="Pearson M."/>
            <person name="Roberts A."/>
            <person name="Saif S."/>
            <person name="Shea T."/>
            <person name="Shenoy N."/>
            <person name="Sisk P."/>
            <person name="Stolte C."/>
            <person name="Sykes S."/>
            <person name="Walk T."/>
            <person name="White J."/>
            <person name="Yandava C."/>
            <person name="Klein B."/>
            <person name="McEwen J.G."/>
            <person name="Puccia R."/>
            <person name="Goldman G.H."/>
            <person name="Felipe M.S."/>
            <person name="Nino-Vega G."/>
            <person name="San-Blas G."/>
            <person name="Taylor J."/>
            <person name="Mendoza L."/>
            <person name="Galagan J."/>
            <person name="Nusbaum C."/>
            <person name="Birren B."/>
        </authorList>
    </citation>
    <scope>NUCLEOTIDE SEQUENCE</scope>
    <source>
        <strain evidence="2">G186AR</strain>
    </source>
</reference>
<organism evidence="2 3">
    <name type="scientific">Ajellomyces capsulatus (strain G186AR / H82 / ATCC MYA-2454 / RMSCC 2432)</name>
    <name type="common">Darling's disease fungus</name>
    <name type="synonym">Histoplasma capsulatum</name>
    <dbReference type="NCBI Taxonomy" id="447093"/>
    <lineage>
        <taxon>Eukaryota</taxon>
        <taxon>Fungi</taxon>
        <taxon>Dikarya</taxon>
        <taxon>Ascomycota</taxon>
        <taxon>Pezizomycotina</taxon>
        <taxon>Eurotiomycetes</taxon>
        <taxon>Eurotiomycetidae</taxon>
        <taxon>Onygenales</taxon>
        <taxon>Ajellomycetaceae</taxon>
        <taxon>Histoplasma</taxon>
    </lineage>
</organism>
<protein>
    <submittedName>
        <fullName evidence="2">Uncharacterized protein</fullName>
    </submittedName>
</protein>
<dbReference type="InParanoid" id="C0P0F0"/>
<dbReference type="GeneID" id="69041885"/>
<accession>C0P0F0</accession>
<dbReference type="HOGENOM" id="CLU_2108336_0_0_1"/>
<evidence type="ECO:0000256" key="1">
    <source>
        <dbReference type="SAM" id="MobiDB-lite"/>
    </source>
</evidence>
<evidence type="ECO:0000313" key="3">
    <source>
        <dbReference type="Proteomes" id="UP000001631"/>
    </source>
</evidence>
<proteinExistence type="predicted"/>
<name>C0P0F0_AJECG</name>
<sequence length="115" mass="13058">MAKGHQDKGGSGFDGFSKSRGRHETGHLRCVKSVAGAESTIVEAELVDTKPLNAETWLRLWIEQLRGWSDFILSVGDELMYYIRNYLIRTPGLRIAEWRAAHQYNAFSTEHGYSL</sequence>
<evidence type="ECO:0000313" key="2">
    <source>
        <dbReference type="EMBL" id="EEH02965.1"/>
    </source>
</evidence>
<dbReference type="Proteomes" id="UP000001631">
    <property type="component" value="Unassembled WGS sequence"/>
</dbReference>
<keyword evidence="3" id="KW-1185">Reference proteome</keyword>
<feature type="region of interest" description="Disordered" evidence="1">
    <location>
        <begin position="1"/>
        <end position="25"/>
    </location>
</feature>
<gene>
    <name evidence="2" type="ORF">HCBG_08869</name>
</gene>
<dbReference type="EMBL" id="GG663380">
    <property type="protein sequence ID" value="EEH02965.1"/>
    <property type="molecule type" value="Genomic_DNA"/>
</dbReference>
<dbReference type="RefSeq" id="XP_045283446.1">
    <property type="nucleotide sequence ID" value="XM_045435918.1"/>
</dbReference>